<dbReference type="KEGG" id="drt:Dret_2115"/>
<keyword evidence="2" id="KW-1185">Reference proteome</keyword>
<accession>C8X4C5</accession>
<organism evidence="1 2">
    <name type="scientific">Desulfohalobium retbaense (strain ATCC 49708 / DSM 5692 / JCM 16813 / HR100)</name>
    <dbReference type="NCBI Taxonomy" id="485915"/>
    <lineage>
        <taxon>Bacteria</taxon>
        <taxon>Pseudomonadati</taxon>
        <taxon>Thermodesulfobacteriota</taxon>
        <taxon>Desulfovibrionia</taxon>
        <taxon>Desulfovibrionales</taxon>
        <taxon>Desulfohalobiaceae</taxon>
        <taxon>Desulfohalobium</taxon>
    </lineage>
</organism>
<evidence type="ECO:0000313" key="2">
    <source>
        <dbReference type="Proteomes" id="UP000001052"/>
    </source>
</evidence>
<dbReference type="OrthoDB" id="9843768at2"/>
<reference evidence="1 2" key="2">
    <citation type="journal article" date="2010" name="Stand. Genomic Sci.">
        <title>Complete genome sequence of Desulfohalobium retbaense type strain (HR(100)).</title>
        <authorList>
            <person name="Spring S."/>
            <person name="Nolan M."/>
            <person name="Lapidus A."/>
            <person name="Glavina Del Rio T."/>
            <person name="Copeland A."/>
            <person name="Tice H."/>
            <person name="Cheng J.F."/>
            <person name="Lucas S."/>
            <person name="Land M."/>
            <person name="Chen F."/>
            <person name="Bruce D."/>
            <person name="Goodwin L."/>
            <person name="Pitluck S."/>
            <person name="Ivanova N."/>
            <person name="Mavromatis K."/>
            <person name="Mikhailova N."/>
            <person name="Pati A."/>
            <person name="Chen A."/>
            <person name="Palaniappan K."/>
            <person name="Hauser L."/>
            <person name="Chang Y.J."/>
            <person name="Jeffries C.D."/>
            <person name="Munk C."/>
            <person name="Kiss H."/>
            <person name="Chain P."/>
            <person name="Han C."/>
            <person name="Brettin T."/>
            <person name="Detter J.C."/>
            <person name="Schuler E."/>
            <person name="Goker M."/>
            <person name="Rohde M."/>
            <person name="Bristow J."/>
            <person name="Eisen J.A."/>
            <person name="Markowitz V."/>
            <person name="Hugenholtz P."/>
            <person name="Kyrpides N.C."/>
            <person name="Klenk H.P."/>
        </authorList>
    </citation>
    <scope>NUCLEOTIDE SEQUENCE [LARGE SCALE GENOMIC DNA]</scope>
    <source>
        <strain evidence="1 2">DSM 5692</strain>
    </source>
</reference>
<name>C8X4C5_DESRD</name>
<reference evidence="2" key="1">
    <citation type="submission" date="2009-09" db="EMBL/GenBank/DDBJ databases">
        <title>The complete chromosome of Desulfohalobium retbaense DSM 5692.</title>
        <authorList>
            <consortium name="US DOE Joint Genome Institute (JGI-PGF)"/>
            <person name="Lucas S."/>
            <person name="Copeland A."/>
            <person name="Lapidus A."/>
            <person name="Glavina del Rio T."/>
            <person name="Dalin E."/>
            <person name="Tice H."/>
            <person name="Bruce D."/>
            <person name="Goodwin L."/>
            <person name="Pitluck S."/>
            <person name="Kyrpides N."/>
            <person name="Mavromatis K."/>
            <person name="Ivanova N."/>
            <person name="Mikhailova N."/>
            <person name="Munk A.C."/>
            <person name="Brettin T."/>
            <person name="Detter J.C."/>
            <person name="Han C."/>
            <person name="Tapia R."/>
            <person name="Larimer F."/>
            <person name="Land M."/>
            <person name="Hauser L."/>
            <person name="Markowitz V."/>
            <person name="Cheng J.-F."/>
            <person name="Hugenholtz P."/>
            <person name="Woyke T."/>
            <person name="Wu D."/>
            <person name="Spring S."/>
            <person name="Klenk H.-P."/>
            <person name="Eisen J.A."/>
        </authorList>
    </citation>
    <scope>NUCLEOTIDE SEQUENCE [LARGE SCALE GENOMIC DNA]</scope>
    <source>
        <strain evidence="2">DSM 5692</strain>
    </source>
</reference>
<dbReference type="Proteomes" id="UP000001052">
    <property type="component" value="Chromosome"/>
</dbReference>
<evidence type="ECO:0000313" key="1">
    <source>
        <dbReference type="EMBL" id="ACV69399.1"/>
    </source>
</evidence>
<dbReference type="AlphaFoldDB" id="C8X4C5"/>
<protein>
    <submittedName>
        <fullName evidence="1">Uncharacterized protein</fullName>
    </submittedName>
</protein>
<proteinExistence type="predicted"/>
<sequence>MQKHLKILQDLAKDIAELDERIVEVFIHSDAPRDPFDAEEIYLVCSLTDPEIANDIEVYNDAGFAWSLEMQDKIEPLREAHGIGPEIILAPFNFVLHAEGEYGEYYSTLFLREGYAPVLKMADEQQAKREQAVFEDAEPVQEDDPV</sequence>
<dbReference type="EMBL" id="CP001734">
    <property type="protein sequence ID" value="ACV69399.1"/>
    <property type="molecule type" value="Genomic_DNA"/>
</dbReference>
<dbReference type="RefSeq" id="WP_015752540.1">
    <property type="nucleotide sequence ID" value="NC_013223.1"/>
</dbReference>
<dbReference type="HOGENOM" id="CLU_1774411_0_0_7"/>
<gene>
    <name evidence="1" type="ordered locus">Dret_2115</name>
</gene>